<evidence type="ECO:0000259" key="1">
    <source>
        <dbReference type="PROSITE" id="PS51410"/>
    </source>
</evidence>
<proteinExistence type="predicted"/>
<reference evidence="2" key="1">
    <citation type="journal article" date="2014" name="Front. Microbiol.">
        <title>High frequency of phylogenetically diverse reductive dehalogenase-homologous genes in deep subseafloor sedimentary metagenomes.</title>
        <authorList>
            <person name="Kawai M."/>
            <person name="Futagami T."/>
            <person name="Toyoda A."/>
            <person name="Takaki Y."/>
            <person name="Nishi S."/>
            <person name="Hori S."/>
            <person name="Arai W."/>
            <person name="Tsubouchi T."/>
            <person name="Morono Y."/>
            <person name="Uchiyama I."/>
            <person name="Ito T."/>
            <person name="Fujiyama A."/>
            <person name="Inagaki F."/>
            <person name="Takami H."/>
        </authorList>
    </citation>
    <scope>NUCLEOTIDE SEQUENCE</scope>
    <source>
        <strain evidence="2">Expedition CK06-06</strain>
    </source>
</reference>
<feature type="non-terminal residue" evidence="2">
    <location>
        <position position="39"/>
    </location>
</feature>
<gene>
    <name evidence="2" type="ORF">S03H2_57400</name>
</gene>
<sequence length="39" mass="4291">MTQLAKYYSDSLSFRFTGKNEARSVRGTAIIASAEEAGY</sequence>
<dbReference type="GO" id="GO:0016714">
    <property type="term" value="F:oxidoreductase activity, acting on paired donors, with incorporation or reduction of molecular oxygen, reduced pteridine as one donor, and incorporation of one atom of oxygen"/>
    <property type="evidence" value="ECO:0007669"/>
    <property type="project" value="InterPro"/>
</dbReference>
<protein>
    <recommendedName>
        <fullName evidence="1">Biopterin-dependent aromatic amino acid hydroxylase family profile domain-containing protein</fullName>
    </recommendedName>
</protein>
<dbReference type="EMBL" id="BARU01036792">
    <property type="protein sequence ID" value="GAH80998.1"/>
    <property type="molecule type" value="Genomic_DNA"/>
</dbReference>
<accession>X1KG13</accession>
<feature type="domain" description="Biopterin-dependent aromatic amino acid hydroxylase family profile" evidence="1">
    <location>
        <begin position="1"/>
        <end position="39"/>
    </location>
</feature>
<dbReference type="PROSITE" id="PS51410">
    <property type="entry name" value="BH4_AAA_HYDROXYL_2"/>
    <property type="match status" value="1"/>
</dbReference>
<dbReference type="AlphaFoldDB" id="X1KG13"/>
<dbReference type="InterPro" id="IPR019774">
    <property type="entry name" value="Aromatic-AA_hydroxylase_C"/>
</dbReference>
<evidence type="ECO:0000313" key="2">
    <source>
        <dbReference type="EMBL" id="GAH80998.1"/>
    </source>
</evidence>
<name>X1KG13_9ZZZZ</name>
<comment type="caution">
    <text evidence="2">The sequence shown here is derived from an EMBL/GenBank/DDBJ whole genome shotgun (WGS) entry which is preliminary data.</text>
</comment>
<organism evidence="2">
    <name type="scientific">marine sediment metagenome</name>
    <dbReference type="NCBI Taxonomy" id="412755"/>
    <lineage>
        <taxon>unclassified sequences</taxon>
        <taxon>metagenomes</taxon>
        <taxon>ecological metagenomes</taxon>
    </lineage>
</organism>